<feature type="coiled-coil region" evidence="4">
    <location>
        <begin position="438"/>
        <end position="465"/>
    </location>
</feature>
<dbReference type="KEGG" id="gry:D7I44_14725"/>
<proteinExistence type="inferred from homology"/>
<dbReference type="GO" id="GO:0006302">
    <property type="term" value="P:double-strand break repair"/>
    <property type="evidence" value="ECO:0007669"/>
    <property type="project" value="InterPro"/>
</dbReference>
<dbReference type="PANTHER" id="PTHR32114:SF2">
    <property type="entry name" value="ABC TRANSPORTER ABCH.3"/>
    <property type="match status" value="1"/>
</dbReference>
<gene>
    <name evidence="6" type="ORF">D7I44_14725</name>
</gene>
<dbReference type="OrthoDB" id="5089113at2"/>
<evidence type="ECO:0000313" key="7">
    <source>
        <dbReference type="Proteomes" id="UP000275069"/>
    </source>
</evidence>
<sequence length="817" mass="89159">MKEQAGPTRWGMAMSDVPIRRLMVSDFRRIEGTRELPFDAPVVLIHGPNGTGKTSVLSALELALTGGIRSMERQSDRYRAHLPFLGQSYATVRADVAEYLQAGTPGTPLTVNGARLEGTPAFNAAAAKFYAERCYLDQTSLGRLLDLYQAREGNEQTALEKFVNELLGLEKLDALRTGLSDANDFRLFKKLAAGVDEADREAKTAAMQLKEQTALRAEIRTQVTNARAATREAVAGLDREMTDAGSDVDLLAVVRSTLDGDTTRVESAAAVTLHQELIALGGRISALVERPTTQRIEETRLALAAATADKEAWEAEGGAKVRAWEAAAQAAGVDLRSEPRIAVEYATNSALQELSDASDVRAQVESVGTQLESDQAALDVLQTRLADAHEHSSALVEGLAAVRSVVDDSNRCPVCDRDFNETGHHSLLAHIDTKLAELTSHGQQLVDLRNERDELAARVTRVETEHTQLIARLLSADQQQAVEERHATLVELAAQIGGIEATKSAGTDLFRLVRDLQQSLDDLEAATSEERHIGGELARYASLLEVTVVPTFDSFQTVSAELLKSAEAQVARLTDKANQYRKTDVEAARLAAALDDESAAVQRLADIAEHKKQWDDRVAEAKRRQGVAKEVHEAATQARTNIVHRVFTESLNEVWKTVFTRLAPNEGFIPSFGIPSATKKTFDIKLETTHRNGEASGPPQMMLSAGNLNTAALSLFLALHLAVEPIVPCLVFDDPVQAMDEVHVAQFAALIRLLSKQNDRQVIIAVHERELFDYLALELSPAYEGDELITIELGERATEEDQGITRHLWAPDAAIAN</sequence>
<evidence type="ECO:0000259" key="5">
    <source>
        <dbReference type="Pfam" id="PF13476"/>
    </source>
</evidence>
<dbReference type="GO" id="GO:0016887">
    <property type="term" value="F:ATP hydrolysis activity"/>
    <property type="evidence" value="ECO:0007669"/>
    <property type="project" value="InterPro"/>
</dbReference>
<dbReference type="SUPFAM" id="SSF75712">
    <property type="entry name" value="Rad50 coiled-coil Zn hook"/>
    <property type="match status" value="1"/>
</dbReference>
<comment type="similarity">
    <text evidence="1">Belongs to the SMC family. SbcC subfamily.</text>
</comment>
<protein>
    <recommendedName>
        <fullName evidence="3">Nuclease SbcCD subunit C</fullName>
    </recommendedName>
</protein>
<evidence type="ECO:0000256" key="3">
    <source>
        <dbReference type="ARBA" id="ARBA00013368"/>
    </source>
</evidence>
<feature type="coiled-coil region" evidence="4">
    <location>
        <begin position="563"/>
        <end position="624"/>
    </location>
</feature>
<dbReference type="SUPFAM" id="SSF52540">
    <property type="entry name" value="P-loop containing nucleoside triphosphate hydrolases"/>
    <property type="match status" value="1"/>
</dbReference>
<dbReference type="Proteomes" id="UP000275069">
    <property type="component" value="Chromosome"/>
</dbReference>
<dbReference type="EMBL" id="CP032624">
    <property type="protein sequence ID" value="AYG04651.1"/>
    <property type="molecule type" value="Genomic_DNA"/>
</dbReference>
<evidence type="ECO:0000256" key="2">
    <source>
        <dbReference type="ARBA" id="ARBA00011322"/>
    </source>
</evidence>
<dbReference type="Pfam" id="PF13476">
    <property type="entry name" value="AAA_23"/>
    <property type="match status" value="1"/>
</dbReference>
<keyword evidence="4" id="KW-0175">Coiled coil</keyword>
<comment type="subunit">
    <text evidence="2">Heterodimer of SbcC and SbcD.</text>
</comment>
<dbReference type="PANTHER" id="PTHR32114">
    <property type="entry name" value="ABC TRANSPORTER ABCH.3"/>
    <property type="match status" value="1"/>
</dbReference>
<dbReference type="InterPro" id="IPR027417">
    <property type="entry name" value="P-loop_NTPase"/>
</dbReference>
<evidence type="ECO:0000313" key="6">
    <source>
        <dbReference type="EMBL" id="AYG04651.1"/>
    </source>
</evidence>
<dbReference type="Gene3D" id="3.40.50.300">
    <property type="entry name" value="P-loop containing nucleotide triphosphate hydrolases"/>
    <property type="match status" value="2"/>
</dbReference>
<name>A0A387C2A4_9MICO</name>
<organism evidence="6 7">
    <name type="scientific">Gryllotalpicola protaetiae</name>
    <dbReference type="NCBI Taxonomy" id="2419771"/>
    <lineage>
        <taxon>Bacteria</taxon>
        <taxon>Bacillati</taxon>
        <taxon>Actinomycetota</taxon>
        <taxon>Actinomycetes</taxon>
        <taxon>Micrococcales</taxon>
        <taxon>Microbacteriaceae</taxon>
        <taxon>Gryllotalpicola</taxon>
    </lineage>
</organism>
<accession>A0A387C2A4</accession>
<dbReference type="AlphaFoldDB" id="A0A387C2A4"/>
<dbReference type="InterPro" id="IPR038729">
    <property type="entry name" value="Rad50/SbcC_AAA"/>
</dbReference>
<evidence type="ECO:0000256" key="1">
    <source>
        <dbReference type="ARBA" id="ARBA00006930"/>
    </source>
</evidence>
<reference evidence="6 7" key="1">
    <citation type="submission" date="2018-09" db="EMBL/GenBank/DDBJ databases">
        <title>Genome sequencing of strain 2DFW10M-5.</title>
        <authorList>
            <person name="Heo J."/>
            <person name="Kim S.-J."/>
            <person name="Kwon S.-W."/>
        </authorList>
    </citation>
    <scope>NUCLEOTIDE SEQUENCE [LARGE SCALE GENOMIC DNA]</scope>
    <source>
        <strain evidence="6 7">2DFW10M-5</strain>
    </source>
</reference>
<evidence type="ECO:0000256" key="4">
    <source>
        <dbReference type="SAM" id="Coils"/>
    </source>
</evidence>
<keyword evidence="7" id="KW-1185">Reference proteome</keyword>
<feature type="domain" description="Rad50/SbcC-type AAA" evidence="5">
    <location>
        <begin position="22"/>
        <end position="85"/>
    </location>
</feature>